<dbReference type="OrthoDB" id="1916325at2759"/>
<dbReference type="Proteomes" id="UP000275267">
    <property type="component" value="Unassembled WGS sequence"/>
</dbReference>
<dbReference type="AlphaFoldDB" id="A0A3L6Q8R4"/>
<accession>A0A3L6Q8R4</accession>
<dbReference type="PANTHER" id="PTHR31963:SF29">
    <property type="entry name" value="OS02G0566400 PROTEIN"/>
    <property type="match status" value="1"/>
</dbReference>
<dbReference type="InterPro" id="IPR021924">
    <property type="entry name" value="DUF3537"/>
</dbReference>
<keyword evidence="2" id="KW-1185">Reference proteome</keyword>
<dbReference type="EMBL" id="PQIB02000013">
    <property type="protein sequence ID" value="RLM75012.1"/>
    <property type="molecule type" value="Genomic_DNA"/>
</dbReference>
<evidence type="ECO:0000313" key="1">
    <source>
        <dbReference type="EMBL" id="RLM75012.1"/>
    </source>
</evidence>
<evidence type="ECO:0000313" key="2">
    <source>
        <dbReference type="Proteomes" id="UP000275267"/>
    </source>
</evidence>
<dbReference type="PANTHER" id="PTHR31963">
    <property type="entry name" value="RAS GUANINE NUCLEOTIDE EXCHANGE FACTOR K"/>
    <property type="match status" value="1"/>
</dbReference>
<organism evidence="1 2">
    <name type="scientific">Panicum miliaceum</name>
    <name type="common">Proso millet</name>
    <name type="synonym">Broomcorn millet</name>
    <dbReference type="NCBI Taxonomy" id="4540"/>
    <lineage>
        <taxon>Eukaryota</taxon>
        <taxon>Viridiplantae</taxon>
        <taxon>Streptophyta</taxon>
        <taxon>Embryophyta</taxon>
        <taxon>Tracheophyta</taxon>
        <taxon>Spermatophyta</taxon>
        <taxon>Magnoliopsida</taxon>
        <taxon>Liliopsida</taxon>
        <taxon>Poales</taxon>
        <taxon>Poaceae</taxon>
        <taxon>PACMAD clade</taxon>
        <taxon>Panicoideae</taxon>
        <taxon>Panicodae</taxon>
        <taxon>Paniceae</taxon>
        <taxon>Panicinae</taxon>
        <taxon>Panicum</taxon>
        <taxon>Panicum sect. Panicum</taxon>
    </lineage>
</organism>
<protein>
    <submittedName>
        <fullName evidence="1">Uncharacterized protein</fullName>
    </submittedName>
</protein>
<dbReference type="STRING" id="4540.A0A3L6Q8R4"/>
<name>A0A3L6Q8R4_PANMI</name>
<proteinExistence type="predicted"/>
<dbReference type="Pfam" id="PF12056">
    <property type="entry name" value="DUF3537"/>
    <property type="match status" value="1"/>
</dbReference>
<reference evidence="2" key="1">
    <citation type="journal article" date="2019" name="Nat. Commun.">
        <title>The genome of broomcorn millet.</title>
        <authorList>
            <person name="Zou C."/>
            <person name="Miki D."/>
            <person name="Li D."/>
            <person name="Tang Q."/>
            <person name="Xiao L."/>
            <person name="Rajput S."/>
            <person name="Deng P."/>
            <person name="Jia W."/>
            <person name="Huang R."/>
            <person name="Zhang M."/>
            <person name="Sun Y."/>
            <person name="Hu J."/>
            <person name="Fu X."/>
            <person name="Schnable P.S."/>
            <person name="Li F."/>
            <person name="Zhang H."/>
            <person name="Feng B."/>
            <person name="Zhu X."/>
            <person name="Liu R."/>
            <person name="Schnable J.C."/>
            <person name="Zhu J.-K."/>
            <person name="Zhang H."/>
        </authorList>
    </citation>
    <scope>NUCLEOTIDE SEQUENCE [LARGE SCALE GENOMIC DNA]</scope>
</reference>
<gene>
    <name evidence="1" type="ORF">C2845_PM15G01760</name>
</gene>
<comment type="caution">
    <text evidence="1">The sequence shown here is derived from an EMBL/GenBank/DDBJ whole genome shotgun (WGS) entry which is preliminary data.</text>
</comment>
<sequence length="272" mass="29073">MAGKESIMSMSRSFKTSADPADGRLHLPREFGRFADVATVLQLQLHRWIREQLRKISHRYRKFIVCSLILVSASQFAVLLSTTRPHAVDNLATAGELAPRLAEAAPAGDASSAPALAERVHPVPVPAPAERLRYAAAGASSSIAVERSGTTGQASPFTISRALYASRLPLSPLRSSSSSIYPHPASGIAFHGRSCGVGGRCSLHEPPVCVASRRGRRPPPWGPWALLASGSSGGSGPAWRARRLAAEHGWRPLFYRRLVGAPVAGAVRRERG</sequence>